<evidence type="ECO:0000256" key="1">
    <source>
        <dbReference type="ARBA" id="ARBA00004123"/>
    </source>
</evidence>
<dbReference type="Pfam" id="PF04000">
    <property type="entry name" value="Sas10_Utp3"/>
    <property type="match status" value="1"/>
</dbReference>
<keyword evidence="5 7" id="KW-0694">RNA-binding</keyword>
<evidence type="ECO:0000256" key="2">
    <source>
        <dbReference type="ARBA" id="ARBA00009154"/>
    </source>
</evidence>
<comment type="function">
    <text evidence="7">Plays a role in the recruitment of the exosome to pre-rRNA to mediate the 3'-5' end processing of the 5.8S rRNA.</text>
</comment>
<accession>A0ABM1EP68</accession>
<evidence type="ECO:0000256" key="6">
    <source>
        <dbReference type="ARBA" id="ARBA00023242"/>
    </source>
</evidence>
<feature type="region of interest" description="Disordered" evidence="8">
    <location>
        <begin position="134"/>
        <end position="179"/>
    </location>
</feature>
<dbReference type="InterPro" id="IPR007146">
    <property type="entry name" value="Sas10/Utp3/C1D"/>
</dbReference>
<keyword evidence="7" id="KW-0238">DNA-binding</keyword>
<dbReference type="InterPro" id="IPR011082">
    <property type="entry name" value="Exosome-assoc_fac/DNA_repair"/>
</dbReference>
<dbReference type="RefSeq" id="XP_014673989.1">
    <property type="nucleotide sequence ID" value="XM_014818503.1"/>
</dbReference>
<comment type="subcellular location">
    <subcellularLocation>
        <location evidence="7">Cytoplasm</location>
    </subcellularLocation>
    <subcellularLocation>
        <location evidence="7">Nucleus</location>
        <location evidence="7">Nucleolus</location>
    </subcellularLocation>
    <subcellularLocation>
        <location evidence="1 7">Nucleus</location>
    </subcellularLocation>
</comment>
<evidence type="ECO:0000313" key="10">
    <source>
        <dbReference type="RefSeq" id="XP_014673989.1"/>
    </source>
</evidence>
<dbReference type="GeneID" id="106814202"/>
<dbReference type="PANTHER" id="PTHR15341">
    <property type="entry name" value="SUN-COR STEROID HORMONE RECEPTOR CO-REPRESSOR"/>
    <property type="match status" value="1"/>
</dbReference>
<name>A0ABM1EP68_PRICU</name>
<evidence type="ECO:0000313" key="9">
    <source>
        <dbReference type="Proteomes" id="UP000695022"/>
    </source>
</evidence>
<keyword evidence="9" id="KW-1185">Reference proteome</keyword>
<dbReference type="Proteomes" id="UP000695022">
    <property type="component" value="Unplaced"/>
</dbReference>
<sequence>MSTSLVESDKKMDLKIPHEIQDRVKNFHESIINIETIMKPMLSKPHNDLHEKLLPIEKAKMDLMVAYTVNSMFWMFLNASGENTKEHPVKQELERLRGYMHKVKQIVDKEKAARLDKDAAKRFVKHALWEPKPAAPVDTSINPPISGNGRNTSQAKRSLADNMQQSSKKQRQDDSMKTS</sequence>
<feature type="compositionally biased region" description="Polar residues" evidence="8">
    <location>
        <begin position="139"/>
        <end position="156"/>
    </location>
</feature>
<feature type="compositionally biased region" description="Basic and acidic residues" evidence="8">
    <location>
        <begin position="170"/>
        <end position="179"/>
    </location>
</feature>
<protein>
    <recommendedName>
        <fullName evidence="3 7">Nuclear nucleic acid-binding protein C1D</fullName>
    </recommendedName>
</protein>
<evidence type="ECO:0000256" key="4">
    <source>
        <dbReference type="ARBA" id="ARBA00022552"/>
    </source>
</evidence>
<keyword evidence="7" id="KW-0963">Cytoplasm</keyword>
<evidence type="ECO:0000256" key="3">
    <source>
        <dbReference type="ARBA" id="ARBA00015212"/>
    </source>
</evidence>
<keyword evidence="6 7" id="KW-0539">Nucleus</keyword>
<evidence type="ECO:0000256" key="7">
    <source>
        <dbReference type="RuleBase" id="RU368003"/>
    </source>
</evidence>
<dbReference type="PANTHER" id="PTHR15341:SF3">
    <property type="entry name" value="NUCLEAR NUCLEIC ACID-BINDING PROTEIN C1D"/>
    <property type="match status" value="1"/>
</dbReference>
<evidence type="ECO:0000256" key="5">
    <source>
        <dbReference type="ARBA" id="ARBA00022884"/>
    </source>
</evidence>
<evidence type="ECO:0000256" key="8">
    <source>
        <dbReference type="SAM" id="MobiDB-lite"/>
    </source>
</evidence>
<comment type="similarity">
    <text evidence="2 7">Belongs to the C1D family.</text>
</comment>
<comment type="subunit">
    <text evidence="7">Monomer and homodimer.</text>
</comment>
<proteinExistence type="inferred from homology"/>
<organism evidence="9 10">
    <name type="scientific">Priapulus caudatus</name>
    <name type="common">Priapulid worm</name>
    <dbReference type="NCBI Taxonomy" id="37621"/>
    <lineage>
        <taxon>Eukaryota</taxon>
        <taxon>Metazoa</taxon>
        <taxon>Ecdysozoa</taxon>
        <taxon>Scalidophora</taxon>
        <taxon>Priapulida</taxon>
        <taxon>Priapulimorpha</taxon>
        <taxon>Priapulimorphida</taxon>
        <taxon>Priapulidae</taxon>
        <taxon>Priapulus</taxon>
    </lineage>
</organism>
<gene>
    <name evidence="10" type="primary">LOC106814202</name>
</gene>
<reference evidence="10" key="1">
    <citation type="submission" date="2025-08" db="UniProtKB">
        <authorList>
            <consortium name="RefSeq"/>
        </authorList>
    </citation>
    <scope>IDENTIFICATION</scope>
</reference>
<keyword evidence="4 7" id="KW-0698">rRNA processing</keyword>